<gene>
    <name evidence="2" type="ORF">MNBD_IGNAVI01-1705</name>
</gene>
<keyword evidence="1" id="KW-0812">Transmembrane</keyword>
<evidence type="ECO:0000256" key="1">
    <source>
        <dbReference type="SAM" id="Phobius"/>
    </source>
</evidence>
<feature type="transmembrane region" description="Helical" evidence="1">
    <location>
        <begin position="50"/>
        <end position="69"/>
    </location>
</feature>
<dbReference type="AlphaFoldDB" id="A0A3B1C5C7"/>
<feature type="transmembrane region" description="Helical" evidence="1">
    <location>
        <begin position="12"/>
        <end position="29"/>
    </location>
</feature>
<sequence length="70" mass="8390">MPPISHTWLPFLYLYGVGGLFFLVGMIIIRKSKAIDLNKKRHRFWYRVLIFGYFYFVAFHAITTIAALYW</sequence>
<organism evidence="2">
    <name type="scientific">hydrothermal vent metagenome</name>
    <dbReference type="NCBI Taxonomy" id="652676"/>
    <lineage>
        <taxon>unclassified sequences</taxon>
        <taxon>metagenomes</taxon>
        <taxon>ecological metagenomes</taxon>
    </lineage>
</organism>
<reference evidence="2" key="1">
    <citation type="submission" date="2018-06" db="EMBL/GenBank/DDBJ databases">
        <authorList>
            <person name="Zhirakovskaya E."/>
        </authorList>
    </citation>
    <scope>NUCLEOTIDE SEQUENCE</scope>
</reference>
<evidence type="ECO:0000313" key="2">
    <source>
        <dbReference type="EMBL" id="VAX19254.1"/>
    </source>
</evidence>
<accession>A0A3B1C5C7</accession>
<keyword evidence="1" id="KW-1133">Transmembrane helix</keyword>
<name>A0A3B1C5C7_9ZZZZ</name>
<protein>
    <submittedName>
        <fullName evidence="2">Uncharacterized protein</fullName>
    </submittedName>
</protein>
<proteinExistence type="predicted"/>
<keyword evidence="1" id="KW-0472">Membrane</keyword>
<dbReference type="EMBL" id="UOGD01000132">
    <property type="protein sequence ID" value="VAX19254.1"/>
    <property type="molecule type" value="Genomic_DNA"/>
</dbReference>